<dbReference type="Proteomes" id="UP000178977">
    <property type="component" value="Unassembled WGS sequence"/>
</dbReference>
<dbReference type="STRING" id="1802281.A3A44_03465"/>
<proteinExistence type="predicted"/>
<name>A0A1G2LCH3_9BACT</name>
<organism evidence="2 3">
    <name type="scientific">Candidatus Sungbacteria bacterium RIFCSPLOWO2_01_FULL_60_25</name>
    <dbReference type="NCBI Taxonomy" id="1802281"/>
    <lineage>
        <taxon>Bacteria</taxon>
        <taxon>Candidatus Sungiibacteriota</taxon>
    </lineage>
</organism>
<comment type="caution">
    <text evidence="2">The sequence shown here is derived from an EMBL/GenBank/DDBJ whole genome shotgun (WGS) entry which is preliminary data.</text>
</comment>
<dbReference type="InterPro" id="IPR016181">
    <property type="entry name" value="Acyl_CoA_acyltransferase"/>
</dbReference>
<dbReference type="Gene3D" id="3.40.630.30">
    <property type="match status" value="1"/>
</dbReference>
<gene>
    <name evidence="2" type="ORF">A3A44_03465</name>
</gene>
<dbReference type="SUPFAM" id="SSF55729">
    <property type="entry name" value="Acyl-CoA N-acyltransferases (Nat)"/>
    <property type="match status" value="1"/>
</dbReference>
<dbReference type="GO" id="GO:0016747">
    <property type="term" value="F:acyltransferase activity, transferring groups other than amino-acyl groups"/>
    <property type="evidence" value="ECO:0007669"/>
    <property type="project" value="InterPro"/>
</dbReference>
<dbReference type="EMBL" id="MHQT01000027">
    <property type="protein sequence ID" value="OHA09335.1"/>
    <property type="molecule type" value="Genomic_DNA"/>
</dbReference>
<accession>A0A1G2LCH3</accession>
<dbReference type="AlphaFoldDB" id="A0A1G2LCH3"/>
<feature type="domain" description="N-acetyltransferase" evidence="1">
    <location>
        <begin position="3"/>
        <end position="158"/>
    </location>
</feature>
<dbReference type="Pfam" id="PF13420">
    <property type="entry name" value="Acetyltransf_4"/>
    <property type="match status" value="1"/>
</dbReference>
<dbReference type="PROSITE" id="PS51186">
    <property type="entry name" value="GNAT"/>
    <property type="match status" value="1"/>
</dbReference>
<dbReference type="InterPro" id="IPR000182">
    <property type="entry name" value="GNAT_dom"/>
</dbReference>
<protein>
    <recommendedName>
        <fullName evidence="1">N-acetyltransferase domain-containing protein</fullName>
    </recommendedName>
</protein>
<dbReference type="CDD" id="cd04301">
    <property type="entry name" value="NAT_SF"/>
    <property type="match status" value="1"/>
</dbReference>
<reference evidence="2 3" key="1">
    <citation type="journal article" date="2016" name="Nat. Commun.">
        <title>Thousands of microbial genomes shed light on interconnected biogeochemical processes in an aquifer system.</title>
        <authorList>
            <person name="Anantharaman K."/>
            <person name="Brown C.T."/>
            <person name="Hug L.A."/>
            <person name="Sharon I."/>
            <person name="Castelle C.J."/>
            <person name="Probst A.J."/>
            <person name="Thomas B.C."/>
            <person name="Singh A."/>
            <person name="Wilkins M.J."/>
            <person name="Karaoz U."/>
            <person name="Brodie E.L."/>
            <person name="Williams K.H."/>
            <person name="Hubbard S.S."/>
            <person name="Banfield J.F."/>
        </authorList>
    </citation>
    <scope>NUCLEOTIDE SEQUENCE [LARGE SCALE GENOMIC DNA]</scope>
</reference>
<evidence type="ECO:0000313" key="2">
    <source>
        <dbReference type="EMBL" id="OHA09335.1"/>
    </source>
</evidence>
<evidence type="ECO:0000259" key="1">
    <source>
        <dbReference type="PROSITE" id="PS51186"/>
    </source>
</evidence>
<sequence length="162" mass="18807">MGGGVRLARKEDKGQMLDVISSYPFKWDKKIAKSYYDDYFAGSMSLKEDRVFVYSAGDQIKGVVGYSIDRYETGNYWVGWLYVDKKDSAHGIGGRLLSYIEKRLRKKNVRWLYVSTSSTKNYKPGLKFYRDHGFLFEARLESYYEDGEDQIILCKRLASTHG</sequence>
<evidence type="ECO:0000313" key="3">
    <source>
        <dbReference type="Proteomes" id="UP000178977"/>
    </source>
</evidence>